<name>A0A4C2E8L0_9SACH</name>
<keyword evidence="1" id="KW-0812">Transmembrane</keyword>
<keyword evidence="1" id="KW-1133">Transmembrane helix</keyword>
<dbReference type="OrthoDB" id="5580261at2759"/>
<keyword evidence="3" id="KW-1185">Reference proteome</keyword>
<dbReference type="PANTHER" id="PTHR28002">
    <property type="entry name" value="MIOREX COMPLEX COMPONENT 11"/>
    <property type="match status" value="1"/>
</dbReference>
<organism evidence="2 3">
    <name type="scientific">Zygosaccharomyces mellis</name>
    <dbReference type="NCBI Taxonomy" id="42258"/>
    <lineage>
        <taxon>Eukaryota</taxon>
        <taxon>Fungi</taxon>
        <taxon>Dikarya</taxon>
        <taxon>Ascomycota</taxon>
        <taxon>Saccharomycotina</taxon>
        <taxon>Saccharomycetes</taxon>
        <taxon>Saccharomycetales</taxon>
        <taxon>Saccharomycetaceae</taxon>
        <taxon>Zygosaccharomyces</taxon>
    </lineage>
</organism>
<gene>
    <name evidence="2" type="ORF">ZYGM_001010</name>
</gene>
<comment type="caution">
    <text evidence="2">The sequence shown here is derived from an EMBL/GenBank/DDBJ whole genome shotgun (WGS) entry which is preliminary data.</text>
</comment>
<dbReference type="GO" id="GO:0005739">
    <property type="term" value="C:mitochondrion"/>
    <property type="evidence" value="ECO:0007669"/>
    <property type="project" value="TreeGrafter"/>
</dbReference>
<evidence type="ECO:0000313" key="3">
    <source>
        <dbReference type="Proteomes" id="UP000301737"/>
    </source>
</evidence>
<feature type="transmembrane region" description="Helical" evidence="1">
    <location>
        <begin position="93"/>
        <end position="115"/>
    </location>
</feature>
<dbReference type="PANTHER" id="PTHR28002:SF1">
    <property type="entry name" value="MIOREX COMPLEX COMPONENT 11"/>
    <property type="match status" value="1"/>
</dbReference>
<dbReference type="EMBL" id="BIMX01000019">
    <property type="protein sequence ID" value="GCF00505.1"/>
    <property type="molecule type" value="Genomic_DNA"/>
</dbReference>
<accession>A0A4C2E8L0</accession>
<dbReference type="Proteomes" id="UP000301737">
    <property type="component" value="Unassembled WGS sequence"/>
</dbReference>
<protein>
    <submittedName>
        <fullName evidence="2">Uncharacterized protein</fullName>
    </submittedName>
</protein>
<proteinExistence type="predicted"/>
<dbReference type="InterPro" id="IPR018811">
    <property type="entry name" value="MRX11"/>
</dbReference>
<evidence type="ECO:0000313" key="2">
    <source>
        <dbReference type="EMBL" id="GCF00505.1"/>
    </source>
</evidence>
<keyword evidence="1" id="KW-0472">Membrane</keyword>
<reference evidence="2 3" key="1">
    <citation type="submission" date="2019-01" db="EMBL/GenBank/DDBJ databases">
        <title>Draft Genome Sequencing of Zygosaccharomyces mellis Ca-7.</title>
        <authorList>
            <person name="Shiwa Y."/>
            <person name="Kanesaki Y."/>
            <person name="Ishige T."/>
            <person name="Mura K."/>
            <person name="Hori T."/>
            <person name="Tamura T."/>
        </authorList>
    </citation>
    <scope>NUCLEOTIDE SEQUENCE [LARGE SCALE GENOMIC DNA]</scope>
    <source>
        <strain evidence="2 3">Ca-7</strain>
    </source>
</reference>
<dbReference type="Pfam" id="PF10306">
    <property type="entry name" value="FLILHELTA"/>
    <property type="match status" value="1"/>
</dbReference>
<feature type="transmembrane region" description="Helical" evidence="1">
    <location>
        <begin position="158"/>
        <end position="179"/>
    </location>
</feature>
<dbReference type="AlphaFoldDB" id="A0A4C2E8L0"/>
<sequence length="215" mass="24755">MNVFINSASKVLHRESLVGKKLLLTPRPLNILISKYSTINNEKDSLNKKQTQNQHNRLHKIISKSRILSKLNQHPRFANYFDRLSDAGVTSTVASFFVLHEVTAIIPLFGLWYVFYKLDLPEQYQLPVYFTDLLNRCGDAMERLVGDSYCRNLDHNRLILAGAISYSIVKFLYPFRVFLSLWGAPYMGRWILGPFHKVRSKYTKKGGKSPGRSDA</sequence>
<evidence type="ECO:0000256" key="1">
    <source>
        <dbReference type="SAM" id="Phobius"/>
    </source>
</evidence>